<reference evidence="2 3" key="1">
    <citation type="submission" date="2017-07" db="EMBL/GenBank/DDBJ databases">
        <title>Elstera cyanobacteriorum sp. nov., a novel bacterium isolated from cyanobacterial aggregates in a eutrophic lake.</title>
        <authorList>
            <person name="Cai H."/>
        </authorList>
    </citation>
    <scope>NUCLEOTIDE SEQUENCE [LARGE SCALE GENOMIC DNA]</scope>
    <source>
        <strain evidence="2 3">TH019</strain>
    </source>
</reference>
<dbReference type="OrthoDB" id="9797506at2"/>
<evidence type="ECO:0008006" key="4">
    <source>
        <dbReference type="Google" id="ProtNLM"/>
    </source>
</evidence>
<dbReference type="Gene3D" id="3.90.280.10">
    <property type="entry name" value="PEBP-like"/>
    <property type="match status" value="1"/>
</dbReference>
<organism evidence="2 3">
    <name type="scientific">Elstera cyanobacteriorum</name>
    <dbReference type="NCBI Taxonomy" id="2022747"/>
    <lineage>
        <taxon>Bacteria</taxon>
        <taxon>Pseudomonadati</taxon>
        <taxon>Pseudomonadota</taxon>
        <taxon>Alphaproteobacteria</taxon>
        <taxon>Rhodospirillales</taxon>
        <taxon>Rhodospirillaceae</taxon>
        <taxon>Elstera</taxon>
    </lineage>
</organism>
<dbReference type="Pfam" id="PF01161">
    <property type="entry name" value="PBP"/>
    <property type="match status" value="1"/>
</dbReference>
<accession>A0A255XRD5</accession>
<keyword evidence="1" id="KW-0732">Signal</keyword>
<dbReference type="PANTHER" id="PTHR30289">
    <property type="entry name" value="UNCHARACTERIZED PROTEIN YBCL-RELATED"/>
    <property type="match status" value="1"/>
</dbReference>
<name>A0A255XRD5_9PROT</name>
<evidence type="ECO:0000256" key="1">
    <source>
        <dbReference type="SAM" id="SignalP"/>
    </source>
</evidence>
<comment type="caution">
    <text evidence="2">The sequence shown here is derived from an EMBL/GenBank/DDBJ whole genome shotgun (WGS) entry which is preliminary data.</text>
</comment>
<dbReference type="RefSeq" id="WP_094409074.1">
    <property type="nucleotide sequence ID" value="NZ_BMJZ01000001.1"/>
</dbReference>
<dbReference type="InterPro" id="IPR036610">
    <property type="entry name" value="PEBP-like_sf"/>
</dbReference>
<feature type="signal peptide" evidence="1">
    <location>
        <begin position="1"/>
        <end position="18"/>
    </location>
</feature>
<evidence type="ECO:0000313" key="3">
    <source>
        <dbReference type="Proteomes" id="UP000216361"/>
    </source>
</evidence>
<proteinExistence type="predicted"/>
<keyword evidence="3" id="KW-1185">Reference proteome</keyword>
<protein>
    <recommendedName>
        <fullName evidence="4">YbhB/YbcL family Raf kinase inhibitor-like protein</fullName>
    </recommendedName>
</protein>
<dbReference type="CDD" id="cd00865">
    <property type="entry name" value="PEBP_bact_arch"/>
    <property type="match status" value="1"/>
</dbReference>
<dbReference type="AlphaFoldDB" id="A0A255XRD5"/>
<dbReference type="InterPro" id="IPR005247">
    <property type="entry name" value="YbhB_YbcL/LppC-like"/>
</dbReference>
<dbReference type="EMBL" id="NOXS01000032">
    <property type="protein sequence ID" value="OYQ18810.1"/>
    <property type="molecule type" value="Genomic_DNA"/>
</dbReference>
<dbReference type="PANTHER" id="PTHR30289:SF1">
    <property type="entry name" value="PEBP (PHOSPHATIDYLETHANOLAMINE-BINDING PROTEIN) FAMILY PROTEIN"/>
    <property type="match status" value="1"/>
</dbReference>
<feature type="chain" id="PRO_5012852609" description="YbhB/YbcL family Raf kinase inhibitor-like protein" evidence="1">
    <location>
        <begin position="19"/>
        <end position="223"/>
    </location>
</feature>
<sequence length="223" mass="23354">MKILSFSAALLLSASALAASPLTVTVGGVQSNGWFAADHAFCTASGFGPNLSPSVQWSQGPAGTKSYALVMLDPDVPADLSLYNKAGVTIAADAPRQIFPHWLLANIPPTVTQIAEGTEGKGVVKGNLPLGRTAIGTRGQSGYAAFMASNPDMAGDWGGYAGPCPPLNDLRRHEYRIRVYALDVASLPLPDRFTWADLEPALKGHILAEGEAKAAYSLHPAVK</sequence>
<evidence type="ECO:0000313" key="2">
    <source>
        <dbReference type="EMBL" id="OYQ18810.1"/>
    </source>
</evidence>
<gene>
    <name evidence="2" type="ORF">CHR90_11180</name>
</gene>
<dbReference type="InterPro" id="IPR008914">
    <property type="entry name" value="PEBP"/>
</dbReference>
<dbReference type="NCBIfam" id="TIGR00481">
    <property type="entry name" value="YbhB/YbcL family Raf kinase inhibitor-like protein"/>
    <property type="match status" value="1"/>
</dbReference>
<dbReference type="Proteomes" id="UP000216361">
    <property type="component" value="Unassembled WGS sequence"/>
</dbReference>
<dbReference type="SUPFAM" id="SSF49777">
    <property type="entry name" value="PEBP-like"/>
    <property type="match status" value="1"/>
</dbReference>